<proteinExistence type="predicted"/>
<dbReference type="AlphaFoldDB" id="X1FCT7"/>
<gene>
    <name evidence="1" type="ORF">S03H2_08407</name>
</gene>
<organism evidence="1">
    <name type="scientific">marine sediment metagenome</name>
    <dbReference type="NCBI Taxonomy" id="412755"/>
    <lineage>
        <taxon>unclassified sequences</taxon>
        <taxon>metagenomes</taxon>
        <taxon>ecological metagenomes</taxon>
    </lineage>
</organism>
<feature type="non-terminal residue" evidence="1">
    <location>
        <position position="1"/>
    </location>
</feature>
<dbReference type="InterPro" id="IPR038071">
    <property type="entry name" value="UROD/MetE-like_sf"/>
</dbReference>
<comment type="caution">
    <text evidence="1">The sequence shown here is derived from an EMBL/GenBank/DDBJ whole genome shotgun (WGS) entry which is preliminary data.</text>
</comment>
<evidence type="ECO:0000313" key="1">
    <source>
        <dbReference type="EMBL" id="GAH18548.1"/>
    </source>
</evidence>
<evidence type="ECO:0008006" key="2">
    <source>
        <dbReference type="Google" id="ProtNLM"/>
    </source>
</evidence>
<dbReference type="Gene3D" id="3.20.20.210">
    <property type="match status" value="1"/>
</dbReference>
<reference evidence="1" key="1">
    <citation type="journal article" date="2014" name="Front. Microbiol.">
        <title>High frequency of phylogenetically diverse reductive dehalogenase-homologous genes in deep subseafloor sedimentary metagenomes.</title>
        <authorList>
            <person name="Kawai M."/>
            <person name="Futagami T."/>
            <person name="Toyoda A."/>
            <person name="Takaki Y."/>
            <person name="Nishi S."/>
            <person name="Hori S."/>
            <person name="Arai W."/>
            <person name="Tsubouchi T."/>
            <person name="Morono Y."/>
            <person name="Uchiyama I."/>
            <person name="Ito T."/>
            <person name="Fujiyama A."/>
            <person name="Inagaki F."/>
            <person name="Takami H."/>
        </authorList>
    </citation>
    <scope>NUCLEOTIDE SEQUENCE</scope>
    <source>
        <strain evidence="1">Expedition CK06-06</strain>
    </source>
</reference>
<protein>
    <recommendedName>
        <fullName evidence="2">Uroporphyrinogen decarboxylase (URO-D) domain-containing protein</fullName>
    </recommendedName>
</protein>
<dbReference type="EMBL" id="BARU01004081">
    <property type="protein sequence ID" value="GAH18548.1"/>
    <property type="molecule type" value="Genomic_DNA"/>
</dbReference>
<accession>X1FCT7</accession>
<dbReference type="SUPFAM" id="SSF51726">
    <property type="entry name" value="UROD/MetE-like"/>
    <property type="match status" value="1"/>
</dbReference>
<name>X1FCT7_9ZZZZ</name>
<sequence>EEVKKETLQKIKAMAPGGGFIISPSQIVQLDTPLDNFLTFLDTVKKFGKYPLS</sequence>